<dbReference type="EMBL" id="CP093348">
    <property type="protein sequence ID" value="WOH03570.1"/>
    <property type="molecule type" value="Genomic_DNA"/>
</dbReference>
<gene>
    <name evidence="1" type="ORF">DCAR_0622969</name>
</gene>
<accession>A0A164UZ83</accession>
<dbReference type="PANTHER" id="PTHR33132">
    <property type="entry name" value="OSJNBB0118P14.9 PROTEIN"/>
    <property type="match status" value="1"/>
</dbReference>
<evidence type="ECO:0000313" key="1">
    <source>
        <dbReference type="EMBL" id="WOH03570.1"/>
    </source>
</evidence>
<dbReference type="Proteomes" id="UP000077755">
    <property type="component" value="Chromosome 6"/>
</dbReference>
<reference evidence="1" key="2">
    <citation type="submission" date="2022-03" db="EMBL/GenBank/DDBJ databases">
        <title>Draft title - Genomic analysis of global carrot germplasm unveils the trajectory of domestication and the origin of high carotenoid orange carrot.</title>
        <authorList>
            <person name="Iorizzo M."/>
            <person name="Ellison S."/>
            <person name="Senalik D."/>
            <person name="Macko-Podgorni A."/>
            <person name="Grzebelus D."/>
            <person name="Bostan H."/>
            <person name="Rolling W."/>
            <person name="Curaba J."/>
            <person name="Simon P."/>
        </authorList>
    </citation>
    <scope>NUCLEOTIDE SEQUENCE</scope>
    <source>
        <tissue evidence="1">Leaf</tissue>
    </source>
</reference>
<reference evidence="1" key="1">
    <citation type="journal article" date="2016" name="Nat. Genet.">
        <title>A high-quality carrot genome assembly provides new insights into carotenoid accumulation and asterid genome evolution.</title>
        <authorList>
            <person name="Iorizzo M."/>
            <person name="Ellison S."/>
            <person name="Senalik D."/>
            <person name="Zeng P."/>
            <person name="Satapoomin P."/>
            <person name="Huang J."/>
            <person name="Bowman M."/>
            <person name="Iovene M."/>
            <person name="Sanseverino W."/>
            <person name="Cavagnaro P."/>
            <person name="Yildiz M."/>
            <person name="Macko-Podgorni A."/>
            <person name="Moranska E."/>
            <person name="Grzebelus E."/>
            <person name="Grzebelus D."/>
            <person name="Ashrafi H."/>
            <person name="Zheng Z."/>
            <person name="Cheng S."/>
            <person name="Spooner D."/>
            <person name="Van Deynze A."/>
            <person name="Simon P."/>
        </authorList>
    </citation>
    <scope>NUCLEOTIDE SEQUENCE</scope>
    <source>
        <tissue evidence="1">Leaf</tissue>
    </source>
</reference>
<proteinExistence type="predicted"/>
<dbReference type="AlphaFoldDB" id="A0A164UZ83"/>
<protein>
    <submittedName>
        <fullName evidence="1">Uncharacterized protein</fullName>
    </submittedName>
</protein>
<keyword evidence="2" id="KW-1185">Reference proteome</keyword>
<dbReference type="PANTHER" id="PTHR33132:SF135">
    <property type="entry name" value="OS02G0799700 PROTEIN"/>
    <property type="match status" value="1"/>
</dbReference>
<sequence>MCYSLGAYNSVNRSSRVQPVDRQQVTAEARLGGQRGPVARKQRCLCSPTSHPGSFRCRYHQAKYQWVGRFVSKAT</sequence>
<name>A0A164UZ83_DAUCS</name>
<evidence type="ECO:0000313" key="2">
    <source>
        <dbReference type="Proteomes" id="UP000077755"/>
    </source>
</evidence>
<dbReference type="Gramene" id="KZM89585">
    <property type="protein sequence ID" value="KZM89585"/>
    <property type="gene ID" value="DCAR_023052"/>
</dbReference>
<organism evidence="1 2">
    <name type="scientific">Daucus carota subsp. sativus</name>
    <name type="common">Carrot</name>
    <dbReference type="NCBI Taxonomy" id="79200"/>
    <lineage>
        <taxon>Eukaryota</taxon>
        <taxon>Viridiplantae</taxon>
        <taxon>Streptophyta</taxon>
        <taxon>Embryophyta</taxon>
        <taxon>Tracheophyta</taxon>
        <taxon>Spermatophyta</taxon>
        <taxon>Magnoliopsida</taxon>
        <taxon>eudicotyledons</taxon>
        <taxon>Gunneridae</taxon>
        <taxon>Pentapetalae</taxon>
        <taxon>asterids</taxon>
        <taxon>campanulids</taxon>
        <taxon>Apiales</taxon>
        <taxon>Apiaceae</taxon>
        <taxon>Apioideae</taxon>
        <taxon>Scandiceae</taxon>
        <taxon>Daucinae</taxon>
        <taxon>Daucus</taxon>
        <taxon>Daucus sect. Daucus</taxon>
    </lineage>
</organism>
<dbReference type="OMA" id="QCKRERR"/>